<accession>A0A6N7Z0J9</accession>
<dbReference type="AlphaFoldDB" id="A0A6N7Z0J9"/>
<dbReference type="InterPro" id="IPR010998">
    <property type="entry name" value="Integrase_recombinase_N"/>
</dbReference>
<dbReference type="PROSITE" id="PS51900">
    <property type="entry name" value="CB"/>
    <property type="match status" value="1"/>
</dbReference>
<dbReference type="PANTHER" id="PTHR30349">
    <property type="entry name" value="PHAGE INTEGRASE-RELATED"/>
    <property type="match status" value="1"/>
</dbReference>
<feature type="domain" description="Core-binding (CB)" evidence="7">
    <location>
        <begin position="77"/>
        <end position="166"/>
    </location>
</feature>
<sequence>MARKKRPEGTRRPNGASSIYLGRDGNWHGWVTMGIRDDGKPDRRHVKRKDEGDVIEAVRELEQQRDSGKVRKAGRAWTVEKWLAHWVENIAAPSVRRNTLVGYRAAVYGHLIPGVGAHRINKLQPEHLEALYRKLATKKGKHGKVLKPATIHQAHRTVRTALGEAMRRGHITSNPAEIARPPRIPEEEIIPFTKDEAAQILRACMERRNGVRFVIALTLGLRKGEALGLQWRDVDFKARTLAVRRSLQPVKWTHGCTPDEPCGHRHAGHCPQRHGGGAIPQEVKSRAGRRTVAMPAPIVAALQEHQRNQWEEREKAGNLWHDEGWVFASPVGKPVHPRTDHGEWKALLTAAGVRNARLHDARHTAATMLLVLGVPGRAVMEVMGWSHVGMTSRYQHMTTELMTSIADQIGGLFWSENDQDDGNGGSAGQPVAV</sequence>
<dbReference type="RefSeq" id="WP_154759916.1">
    <property type="nucleotide sequence ID" value="NZ_WMBA01000054.1"/>
</dbReference>
<evidence type="ECO:0000313" key="9">
    <source>
        <dbReference type="Proteomes" id="UP000440096"/>
    </source>
</evidence>
<evidence type="ECO:0000256" key="5">
    <source>
        <dbReference type="SAM" id="MobiDB-lite"/>
    </source>
</evidence>
<keyword evidence="3" id="KW-0233">DNA recombination</keyword>
<dbReference type="SUPFAM" id="SSF56349">
    <property type="entry name" value="DNA breaking-rejoining enzymes"/>
    <property type="match status" value="1"/>
</dbReference>
<dbReference type="InterPro" id="IPR013762">
    <property type="entry name" value="Integrase-like_cat_sf"/>
</dbReference>
<evidence type="ECO:0000256" key="4">
    <source>
        <dbReference type="PROSITE-ProRule" id="PRU01248"/>
    </source>
</evidence>
<feature type="domain" description="Tyr recombinase" evidence="6">
    <location>
        <begin position="187"/>
        <end position="407"/>
    </location>
</feature>
<evidence type="ECO:0000313" key="8">
    <source>
        <dbReference type="EMBL" id="MTD57808.1"/>
    </source>
</evidence>
<feature type="region of interest" description="Disordered" evidence="5">
    <location>
        <begin position="1"/>
        <end position="20"/>
    </location>
</feature>
<protein>
    <submittedName>
        <fullName evidence="8">Tyrosine-type recombinase/integrase</fullName>
    </submittedName>
</protein>
<dbReference type="OrthoDB" id="9805859at2"/>
<evidence type="ECO:0000256" key="1">
    <source>
        <dbReference type="ARBA" id="ARBA00022908"/>
    </source>
</evidence>
<dbReference type="Gene3D" id="1.10.150.130">
    <property type="match status" value="1"/>
</dbReference>
<dbReference type="Proteomes" id="UP000440096">
    <property type="component" value="Unassembled WGS sequence"/>
</dbReference>
<dbReference type="Pfam" id="PF00589">
    <property type="entry name" value="Phage_integrase"/>
    <property type="match status" value="1"/>
</dbReference>
<dbReference type="InterPro" id="IPR044068">
    <property type="entry name" value="CB"/>
</dbReference>
<keyword evidence="9" id="KW-1185">Reference proteome</keyword>
<proteinExistence type="predicted"/>
<dbReference type="PROSITE" id="PS51898">
    <property type="entry name" value="TYR_RECOMBINASE"/>
    <property type="match status" value="1"/>
</dbReference>
<gene>
    <name evidence="8" type="ORF">GKO32_28080</name>
</gene>
<dbReference type="PANTHER" id="PTHR30349:SF91">
    <property type="entry name" value="INTA PROTEIN"/>
    <property type="match status" value="1"/>
</dbReference>
<dbReference type="GO" id="GO:0006310">
    <property type="term" value="P:DNA recombination"/>
    <property type="evidence" value="ECO:0007669"/>
    <property type="project" value="UniProtKB-KW"/>
</dbReference>
<keyword evidence="1" id="KW-0229">DNA integration</keyword>
<dbReference type="GO" id="GO:0003677">
    <property type="term" value="F:DNA binding"/>
    <property type="evidence" value="ECO:0007669"/>
    <property type="project" value="UniProtKB-UniRule"/>
</dbReference>
<comment type="caution">
    <text evidence="8">The sequence shown here is derived from an EMBL/GenBank/DDBJ whole genome shotgun (WGS) entry which is preliminary data.</text>
</comment>
<keyword evidence="2 4" id="KW-0238">DNA-binding</keyword>
<organism evidence="8 9">
    <name type="scientific">Amycolatopsis pithecellobii</name>
    <dbReference type="NCBI Taxonomy" id="664692"/>
    <lineage>
        <taxon>Bacteria</taxon>
        <taxon>Bacillati</taxon>
        <taxon>Actinomycetota</taxon>
        <taxon>Actinomycetes</taxon>
        <taxon>Pseudonocardiales</taxon>
        <taxon>Pseudonocardiaceae</taxon>
        <taxon>Amycolatopsis</taxon>
    </lineage>
</organism>
<dbReference type="InterPro" id="IPR050090">
    <property type="entry name" value="Tyrosine_recombinase_XerCD"/>
</dbReference>
<name>A0A6N7Z0J9_9PSEU</name>
<reference evidence="8 9" key="1">
    <citation type="submission" date="2019-11" db="EMBL/GenBank/DDBJ databases">
        <title>Draft genome of Amycolatopsis RM579.</title>
        <authorList>
            <person name="Duangmal K."/>
            <person name="Mingma R."/>
        </authorList>
    </citation>
    <scope>NUCLEOTIDE SEQUENCE [LARGE SCALE GENOMIC DNA]</scope>
    <source>
        <strain evidence="8 9">RM579</strain>
    </source>
</reference>
<dbReference type="Pfam" id="PF14659">
    <property type="entry name" value="Phage_int_SAM_3"/>
    <property type="match status" value="1"/>
</dbReference>
<feature type="region of interest" description="Disordered" evidence="5">
    <location>
        <begin position="414"/>
        <end position="433"/>
    </location>
</feature>
<evidence type="ECO:0000259" key="7">
    <source>
        <dbReference type="PROSITE" id="PS51900"/>
    </source>
</evidence>
<dbReference type="Gene3D" id="1.10.443.10">
    <property type="entry name" value="Intergrase catalytic core"/>
    <property type="match status" value="1"/>
</dbReference>
<dbReference type="InterPro" id="IPR002104">
    <property type="entry name" value="Integrase_catalytic"/>
</dbReference>
<evidence type="ECO:0000259" key="6">
    <source>
        <dbReference type="PROSITE" id="PS51898"/>
    </source>
</evidence>
<dbReference type="InterPro" id="IPR004107">
    <property type="entry name" value="Integrase_SAM-like_N"/>
</dbReference>
<dbReference type="CDD" id="cd01189">
    <property type="entry name" value="INT_ICEBs1_C_like"/>
    <property type="match status" value="1"/>
</dbReference>
<evidence type="ECO:0000256" key="3">
    <source>
        <dbReference type="ARBA" id="ARBA00023172"/>
    </source>
</evidence>
<dbReference type="InterPro" id="IPR011010">
    <property type="entry name" value="DNA_brk_join_enz"/>
</dbReference>
<evidence type="ECO:0000256" key="2">
    <source>
        <dbReference type="ARBA" id="ARBA00023125"/>
    </source>
</evidence>
<dbReference type="GO" id="GO:0015074">
    <property type="term" value="P:DNA integration"/>
    <property type="evidence" value="ECO:0007669"/>
    <property type="project" value="UniProtKB-KW"/>
</dbReference>
<dbReference type="EMBL" id="WMBA01000054">
    <property type="protein sequence ID" value="MTD57808.1"/>
    <property type="molecule type" value="Genomic_DNA"/>
</dbReference>